<proteinExistence type="predicted"/>
<dbReference type="SUPFAM" id="SSF56935">
    <property type="entry name" value="Porins"/>
    <property type="match status" value="1"/>
</dbReference>
<dbReference type="EMBL" id="SZVO01000027">
    <property type="protein sequence ID" value="TKT85935.1"/>
    <property type="molecule type" value="Genomic_DNA"/>
</dbReference>
<name>A0A4U6CQL0_9BACT</name>
<dbReference type="SUPFAM" id="SSF49464">
    <property type="entry name" value="Carboxypeptidase regulatory domain-like"/>
    <property type="match status" value="1"/>
</dbReference>
<evidence type="ECO:0000313" key="4">
    <source>
        <dbReference type="Proteomes" id="UP000304900"/>
    </source>
</evidence>
<dbReference type="PANTHER" id="PTHR40980:SF3">
    <property type="entry name" value="TONB-DEPENDENT RECEPTOR-LIKE BETA-BARREL DOMAIN-CONTAINING PROTEIN"/>
    <property type="match status" value="1"/>
</dbReference>
<dbReference type="InterPro" id="IPR037066">
    <property type="entry name" value="Plug_dom_sf"/>
</dbReference>
<dbReference type="Pfam" id="PF13620">
    <property type="entry name" value="CarboxypepD_reg"/>
    <property type="match status" value="1"/>
</dbReference>
<evidence type="ECO:0000313" key="3">
    <source>
        <dbReference type="EMBL" id="TKT85935.1"/>
    </source>
</evidence>
<dbReference type="InterPro" id="IPR008969">
    <property type="entry name" value="CarboxyPept-like_regulatory"/>
</dbReference>
<dbReference type="RefSeq" id="WP_137344303.1">
    <property type="nucleotide sequence ID" value="NZ_BSQH01000032.1"/>
</dbReference>
<accession>A0A4U6CQL0</accession>
<organism evidence="3 4">
    <name type="scientific">Dyadobacter frigoris</name>
    <dbReference type="NCBI Taxonomy" id="2576211"/>
    <lineage>
        <taxon>Bacteria</taxon>
        <taxon>Pseudomonadati</taxon>
        <taxon>Bacteroidota</taxon>
        <taxon>Cytophagia</taxon>
        <taxon>Cytophagales</taxon>
        <taxon>Spirosomataceae</taxon>
        <taxon>Dyadobacter</taxon>
    </lineage>
</organism>
<dbReference type="InterPro" id="IPR041700">
    <property type="entry name" value="OMP_b-brl_3"/>
</dbReference>
<dbReference type="OrthoDB" id="905812at2"/>
<dbReference type="Proteomes" id="UP000304900">
    <property type="component" value="Unassembled WGS sequence"/>
</dbReference>
<evidence type="ECO:0000256" key="1">
    <source>
        <dbReference type="SAM" id="SignalP"/>
    </source>
</evidence>
<reference evidence="3 4" key="1">
    <citation type="submission" date="2019-05" db="EMBL/GenBank/DDBJ databases">
        <title>Dyadobacter AR-3-8 sp. nov., isolated from arctic soil.</title>
        <authorList>
            <person name="Chaudhary D.K."/>
        </authorList>
    </citation>
    <scope>NUCLEOTIDE SEQUENCE [LARGE SCALE GENOMIC DNA]</scope>
    <source>
        <strain evidence="3 4">AR-3-8</strain>
    </source>
</reference>
<dbReference type="PANTHER" id="PTHR40980">
    <property type="entry name" value="PLUG DOMAIN-CONTAINING PROTEIN"/>
    <property type="match status" value="1"/>
</dbReference>
<feature type="signal peptide" evidence="1">
    <location>
        <begin position="1"/>
        <end position="19"/>
    </location>
</feature>
<feature type="domain" description="Outer membrane protein beta-barrel" evidence="2">
    <location>
        <begin position="380"/>
        <end position="587"/>
    </location>
</feature>
<sequence length="597" mass="65767">MKSLLLFLIFFGLIQNSFGQVTGKFVTEKDQPIPFATVLLLNPVDSSLVKGSLTSETGEFKIENIPARSYLLRFTGVGFKTWTSQIFEISNTEMTLNFATLMILEDTRQLGEVVIKAEKPLFEQKIEGMVVNVENSILTKGSSALSVLERSPGVIIDHRNNSISLNGKDGVMVMINGKLMRMALSQVVTLLNGTSANDIEKIELLTSPPSRYDADGNAGLINIIMKKNKDQGMSGSVSLTGGYGYREKGVAGFNLSKNTGKISTYGSYSFSHDRTYSYMFIRSTQNMPVLGGQLDVIDYDTTRSTHNNHNATAGLDYKINSKVTLGGNIIYNASGSSSISGTHATYNVLPDSLLTFNGQITGTNHWKNFTSSLYLEKEMKAGEKVNFDLDYLHFKNNNPSQVNSSFLNANGTKAGTNDSLFSPNQQGFAATAIQVGVLKSDYSKQISKKIKIETGLKQTYSEGKSLSGIESLIDGKWVNRSETSNQINMKESISAGYISFSALPEPSINLNFGARFEYSHTHMADPKKGENSIDRRLGKLFPSVSFSKKFNVNNELQLSYSKRISRPSYTDLASYVSYSDPTAVYTGIQIWRAMFPQ</sequence>
<comment type="caution">
    <text evidence="3">The sequence shown here is derived from an EMBL/GenBank/DDBJ whole genome shotgun (WGS) entry which is preliminary data.</text>
</comment>
<dbReference type="Pfam" id="PF14905">
    <property type="entry name" value="OMP_b-brl_3"/>
    <property type="match status" value="1"/>
</dbReference>
<keyword evidence="4" id="KW-1185">Reference proteome</keyword>
<evidence type="ECO:0000259" key="2">
    <source>
        <dbReference type="Pfam" id="PF14905"/>
    </source>
</evidence>
<feature type="chain" id="PRO_5020454774" description="Outer membrane protein beta-barrel domain-containing protein" evidence="1">
    <location>
        <begin position="20"/>
        <end position="597"/>
    </location>
</feature>
<keyword evidence="1" id="KW-0732">Signal</keyword>
<dbReference type="Gene3D" id="2.60.40.1120">
    <property type="entry name" value="Carboxypeptidase-like, regulatory domain"/>
    <property type="match status" value="1"/>
</dbReference>
<protein>
    <recommendedName>
        <fullName evidence="2">Outer membrane protein beta-barrel domain-containing protein</fullName>
    </recommendedName>
</protein>
<dbReference type="AlphaFoldDB" id="A0A4U6CQL0"/>
<gene>
    <name evidence="3" type="ORF">FDK13_33050</name>
</gene>
<dbReference type="Gene3D" id="2.170.130.10">
    <property type="entry name" value="TonB-dependent receptor, plug domain"/>
    <property type="match status" value="1"/>
</dbReference>